<reference evidence="1" key="1">
    <citation type="submission" date="2021-01" db="EMBL/GenBank/DDBJ databases">
        <authorList>
            <consortium name="Genoscope - CEA"/>
            <person name="William W."/>
        </authorList>
    </citation>
    <scope>NUCLEOTIDE SEQUENCE</scope>
</reference>
<name>A0A816IZS3_BRANA</name>
<organism evidence="1">
    <name type="scientific">Brassica napus</name>
    <name type="common">Rape</name>
    <dbReference type="NCBI Taxonomy" id="3708"/>
    <lineage>
        <taxon>Eukaryota</taxon>
        <taxon>Viridiplantae</taxon>
        <taxon>Streptophyta</taxon>
        <taxon>Embryophyta</taxon>
        <taxon>Tracheophyta</taxon>
        <taxon>Spermatophyta</taxon>
        <taxon>Magnoliopsida</taxon>
        <taxon>eudicotyledons</taxon>
        <taxon>Gunneridae</taxon>
        <taxon>Pentapetalae</taxon>
        <taxon>rosids</taxon>
        <taxon>malvids</taxon>
        <taxon>Brassicales</taxon>
        <taxon>Brassicaceae</taxon>
        <taxon>Brassiceae</taxon>
        <taxon>Brassica</taxon>
    </lineage>
</organism>
<dbReference type="EMBL" id="HG994373">
    <property type="protein sequence ID" value="CAF1744304.1"/>
    <property type="molecule type" value="Genomic_DNA"/>
</dbReference>
<protein>
    <submittedName>
        <fullName evidence="1">(rape) hypothetical protein</fullName>
    </submittedName>
</protein>
<sequence>MLLIDEQPTVMQGSVSASHIPRLRNRFKRCCLHAQLFRCNLMQISIWNISKYLFRKN</sequence>
<accession>A0A816IZS3</accession>
<dbReference type="AlphaFoldDB" id="A0A816IZS3"/>
<proteinExistence type="predicted"/>
<evidence type="ECO:0000313" key="1">
    <source>
        <dbReference type="EMBL" id="CAF1744304.1"/>
    </source>
</evidence>
<dbReference type="Proteomes" id="UP001295469">
    <property type="component" value="Chromosome C09"/>
</dbReference>
<gene>
    <name evidence="1" type="ORF">DARMORV10_C09P35070.1</name>
</gene>